<feature type="region of interest" description="Disordered" evidence="2">
    <location>
        <begin position="178"/>
        <end position="213"/>
    </location>
</feature>
<name>A0AAP0R9T3_LIQFO</name>
<keyword evidence="4" id="KW-1185">Reference proteome</keyword>
<dbReference type="EMBL" id="JBBPBK010000012">
    <property type="protein sequence ID" value="KAK9273432.1"/>
    <property type="molecule type" value="Genomic_DNA"/>
</dbReference>
<evidence type="ECO:0000313" key="3">
    <source>
        <dbReference type="EMBL" id="KAK9273432.1"/>
    </source>
</evidence>
<gene>
    <name evidence="3" type="ORF">L1049_018242</name>
</gene>
<feature type="compositionally biased region" description="Polar residues" evidence="2">
    <location>
        <begin position="99"/>
        <end position="121"/>
    </location>
</feature>
<accession>A0AAP0R9T3</accession>
<comment type="caution">
    <text evidence="3">The sequence shown here is derived from an EMBL/GenBank/DDBJ whole genome shotgun (WGS) entry which is preliminary data.</text>
</comment>
<feature type="coiled-coil region" evidence="1">
    <location>
        <begin position="31"/>
        <end position="62"/>
    </location>
</feature>
<keyword evidence="1" id="KW-0175">Coiled coil</keyword>
<dbReference type="AlphaFoldDB" id="A0AAP0R9T3"/>
<protein>
    <submittedName>
        <fullName evidence="3">Uncharacterized protein</fullName>
    </submittedName>
</protein>
<evidence type="ECO:0000256" key="1">
    <source>
        <dbReference type="SAM" id="Coils"/>
    </source>
</evidence>
<organism evidence="3 4">
    <name type="scientific">Liquidambar formosana</name>
    <name type="common">Formosan gum</name>
    <dbReference type="NCBI Taxonomy" id="63359"/>
    <lineage>
        <taxon>Eukaryota</taxon>
        <taxon>Viridiplantae</taxon>
        <taxon>Streptophyta</taxon>
        <taxon>Embryophyta</taxon>
        <taxon>Tracheophyta</taxon>
        <taxon>Spermatophyta</taxon>
        <taxon>Magnoliopsida</taxon>
        <taxon>eudicotyledons</taxon>
        <taxon>Gunneridae</taxon>
        <taxon>Pentapetalae</taxon>
        <taxon>Saxifragales</taxon>
        <taxon>Altingiaceae</taxon>
        <taxon>Liquidambar</taxon>
    </lineage>
</organism>
<evidence type="ECO:0000313" key="4">
    <source>
        <dbReference type="Proteomes" id="UP001415857"/>
    </source>
</evidence>
<evidence type="ECO:0000256" key="2">
    <source>
        <dbReference type="SAM" id="MobiDB-lite"/>
    </source>
</evidence>
<sequence length="213" mass="23338">MDRRGRVRTYAISPSPCDFWGPIPTTPCEAMRMASERAKIAQEELRQKLDDMSHKYRDTEDRLLVMRAQMAVVMTSLQLRFPNVVLPSEPLCTVEAPDNATSAPGTSTDPQVRSSLSSHPTTSHEDGRLVSVGGGLYGQCLVYRQLAKEFDDYSHKYKDVQDRLSEMEAHMARIMSSMQQLTSPNSGGGLSEASGTREAPDDAASAPGTLLGS</sequence>
<reference evidence="3 4" key="1">
    <citation type="journal article" date="2024" name="Plant J.">
        <title>Genome sequences and population genomics reveal climatic adaptation and genomic divergence between two closely related sweetgum species.</title>
        <authorList>
            <person name="Xu W.Q."/>
            <person name="Ren C.Q."/>
            <person name="Zhang X.Y."/>
            <person name="Comes H.P."/>
            <person name="Liu X.H."/>
            <person name="Li Y.G."/>
            <person name="Kettle C.J."/>
            <person name="Jalonen R."/>
            <person name="Gaisberger H."/>
            <person name="Ma Y.Z."/>
            <person name="Qiu Y.X."/>
        </authorList>
    </citation>
    <scope>NUCLEOTIDE SEQUENCE [LARGE SCALE GENOMIC DNA]</scope>
    <source>
        <strain evidence="3">Hangzhou</strain>
    </source>
</reference>
<feature type="region of interest" description="Disordered" evidence="2">
    <location>
        <begin position="96"/>
        <end position="127"/>
    </location>
</feature>
<dbReference type="Proteomes" id="UP001415857">
    <property type="component" value="Unassembled WGS sequence"/>
</dbReference>
<proteinExistence type="predicted"/>